<evidence type="ECO:0000256" key="7">
    <source>
        <dbReference type="HAMAP-Rule" id="MF_01374"/>
    </source>
</evidence>
<dbReference type="GO" id="GO:0046872">
    <property type="term" value="F:metal ion binding"/>
    <property type="evidence" value="ECO:0007669"/>
    <property type="project" value="UniProtKB-KW"/>
</dbReference>
<dbReference type="HAMAP" id="MF_01374">
    <property type="entry name" value="Glyoxalase_2"/>
    <property type="match status" value="1"/>
</dbReference>
<evidence type="ECO:0000256" key="5">
    <source>
        <dbReference type="ARBA" id="ARBA00022801"/>
    </source>
</evidence>
<dbReference type="PIRSF" id="PIRSF005457">
    <property type="entry name" value="Glx"/>
    <property type="match status" value="1"/>
</dbReference>
<dbReference type="Pfam" id="PF00753">
    <property type="entry name" value="Lactamase_B"/>
    <property type="match status" value="1"/>
</dbReference>
<feature type="binding site" evidence="7">
    <location>
        <position position="64"/>
    </location>
    <ligand>
        <name>Zn(2+)</name>
        <dbReference type="ChEBI" id="CHEBI:29105"/>
        <label>2</label>
    </ligand>
</feature>
<comment type="subunit">
    <text evidence="7">Monomer.</text>
</comment>
<name>A0A0A2C3B2_PROMR</name>
<evidence type="ECO:0000256" key="3">
    <source>
        <dbReference type="ARBA" id="ARBA00006759"/>
    </source>
</evidence>
<dbReference type="Pfam" id="PF16123">
    <property type="entry name" value="HAGH_C"/>
    <property type="match status" value="1"/>
</dbReference>
<dbReference type="PANTHER" id="PTHR43705">
    <property type="entry name" value="HYDROXYACYLGLUTATHIONE HYDROLASE"/>
    <property type="match status" value="1"/>
</dbReference>
<comment type="caution">
    <text evidence="9">The sequence shown here is derived from an EMBL/GenBank/DDBJ whole genome shotgun (WGS) entry which is preliminary data.</text>
</comment>
<dbReference type="InterPro" id="IPR001279">
    <property type="entry name" value="Metallo-B-lactamas"/>
</dbReference>
<keyword evidence="5 7" id="KW-0378">Hydrolase</keyword>
<keyword evidence="4 7" id="KW-0479">Metal-binding</keyword>
<comment type="similarity">
    <text evidence="3 7">Belongs to the metallo-beta-lactamase superfamily. Glyoxalase II family.</text>
</comment>
<feature type="binding site" evidence="7">
    <location>
        <position position="59"/>
    </location>
    <ligand>
        <name>Zn(2+)</name>
        <dbReference type="ChEBI" id="CHEBI:29105"/>
        <label>1</label>
    </ligand>
</feature>
<feature type="binding site" evidence="7">
    <location>
        <position position="63"/>
    </location>
    <ligand>
        <name>Zn(2+)</name>
        <dbReference type="ChEBI" id="CHEBI:29105"/>
        <label>2</label>
    </ligand>
</feature>
<evidence type="ECO:0000259" key="8">
    <source>
        <dbReference type="SMART" id="SM00849"/>
    </source>
</evidence>
<dbReference type="PANTHER" id="PTHR43705:SF1">
    <property type="entry name" value="HYDROXYACYLGLUTATHIONE HYDROLASE GLOB"/>
    <property type="match status" value="1"/>
</dbReference>
<dbReference type="InterPro" id="IPR032282">
    <property type="entry name" value="HAGH_C"/>
</dbReference>
<gene>
    <name evidence="7" type="primary">gloB</name>
    <name evidence="9" type="ORF">EV03_1777</name>
</gene>
<dbReference type="EC" id="3.1.2.6" evidence="7"/>
<dbReference type="InterPro" id="IPR036866">
    <property type="entry name" value="RibonucZ/Hydroxyglut_hydro"/>
</dbReference>
<dbReference type="Proteomes" id="UP000030392">
    <property type="component" value="Unassembled WGS sequence"/>
</dbReference>
<comment type="function">
    <text evidence="7">Thiolesterase that catalyzes the hydrolysis of S-D-lactoyl-glutathione to form glutathione and D-lactic acid.</text>
</comment>
<dbReference type="GO" id="GO:0004416">
    <property type="term" value="F:hydroxyacylglutathione hydrolase activity"/>
    <property type="evidence" value="ECO:0007669"/>
    <property type="project" value="UniProtKB-UniRule"/>
</dbReference>
<sequence length="251" mass="28733">MLKKISDFTIHPINVLQDNIVWVWVHNCNAVVVDPSISGPVEKWLLEKNLSLKAILQTHHHDDHIGGTQKLIKTWPEAKVVASKKEHKRIPFQTFSVDDNDIFNLMDAEIKVIEVHGHTDNHIAFYISKQNAKCNILFPGDTLFGGGCGRLLEGSPVQMFESLYKLNSLPENTEIYPAHEYTESNLKWALSLEPGNISIIERLKLIQKKLQKGMSSLPSTLSEERKTNLFLIAENVENFTMLRKHKDRWKC</sequence>
<protein>
    <recommendedName>
        <fullName evidence="7">Hydroxyacylglutathione hydrolase</fullName>
        <ecNumber evidence="7">3.1.2.6</ecNumber>
    </recommendedName>
    <alternativeName>
        <fullName evidence="7">Glyoxalase II</fullName>
        <shortName evidence="7">Glx II</shortName>
    </alternativeName>
</protein>
<feature type="domain" description="Metallo-beta-lactamase" evidence="8">
    <location>
        <begin position="17"/>
        <end position="179"/>
    </location>
</feature>
<evidence type="ECO:0000256" key="4">
    <source>
        <dbReference type="ARBA" id="ARBA00022723"/>
    </source>
</evidence>
<evidence type="ECO:0000256" key="2">
    <source>
        <dbReference type="ARBA" id="ARBA00004963"/>
    </source>
</evidence>
<comment type="cofactor">
    <cofactor evidence="7">
        <name>Zn(2+)</name>
        <dbReference type="ChEBI" id="CHEBI:29105"/>
    </cofactor>
    <text evidence="7">Binds 2 Zn(2+) ions per subunit.</text>
</comment>
<dbReference type="RefSeq" id="WP_052038702.1">
    <property type="nucleotide sequence ID" value="NZ_CP138967.1"/>
</dbReference>
<dbReference type="CDD" id="cd07723">
    <property type="entry name" value="hydroxyacylglutathione_hydrolase_MBL-fold"/>
    <property type="match status" value="1"/>
</dbReference>
<dbReference type="InterPro" id="IPR017782">
    <property type="entry name" value="Hydroxyacylglutathione_Hdrlase"/>
</dbReference>
<evidence type="ECO:0000256" key="6">
    <source>
        <dbReference type="ARBA" id="ARBA00022833"/>
    </source>
</evidence>
<comment type="catalytic activity">
    <reaction evidence="1 7">
        <text>an S-(2-hydroxyacyl)glutathione + H2O = a 2-hydroxy carboxylate + glutathione + H(+)</text>
        <dbReference type="Rhea" id="RHEA:21864"/>
        <dbReference type="ChEBI" id="CHEBI:15377"/>
        <dbReference type="ChEBI" id="CHEBI:15378"/>
        <dbReference type="ChEBI" id="CHEBI:57925"/>
        <dbReference type="ChEBI" id="CHEBI:58896"/>
        <dbReference type="ChEBI" id="CHEBI:71261"/>
        <dbReference type="EC" id="3.1.2.6"/>
    </reaction>
</comment>
<feature type="binding site" evidence="7">
    <location>
        <position position="179"/>
    </location>
    <ligand>
        <name>Zn(2+)</name>
        <dbReference type="ChEBI" id="CHEBI:29105"/>
        <label>2</label>
    </ligand>
</feature>
<keyword evidence="6 7" id="KW-0862">Zinc</keyword>
<dbReference type="SUPFAM" id="SSF56281">
    <property type="entry name" value="Metallo-hydrolase/oxidoreductase"/>
    <property type="match status" value="1"/>
</dbReference>
<evidence type="ECO:0000313" key="10">
    <source>
        <dbReference type="Proteomes" id="UP000030392"/>
    </source>
</evidence>
<dbReference type="Gene3D" id="3.60.15.10">
    <property type="entry name" value="Ribonuclease Z/Hydroxyacylglutathione hydrolase-like"/>
    <property type="match status" value="1"/>
</dbReference>
<comment type="pathway">
    <text evidence="2 7">Secondary metabolite metabolism; methylglyoxal degradation; (R)-lactate from methylglyoxal: step 2/2.</text>
</comment>
<dbReference type="NCBIfam" id="TIGR03413">
    <property type="entry name" value="GSH_gloB"/>
    <property type="match status" value="1"/>
</dbReference>
<feature type="binding site" evidence="7">
    <location>
        <position position="118"/>
    </location>
    <ligand>
        <name>Zn(2+)</name>
        <dbReference type="ChEBI" id="CHEBI:29105"/>
        <label>1</label>
    </ligand>
</feature>
<proteinExistence type="inferred from homology"/>
<dbReference type="UniPathway" id="UPA00619">
    <property type="reaction ID" value="UER00676"/>
</dbReference>
<evidence type="ECO:0000313" key="9">
    <source>
        <dbReference type="EMBL" id="KGG19395.1"/>
    </source>
</evidence>
<feature type="binding site" evidence="7">
    <location>
        <position position="141"/>
    </location>
    <ligand>
        <name>Zn(2+)</name>
        <dbReference type="ChEBI" id="CHEBI:29105"/>
        <label>2</label>
    </ligand>
</feature>
<feature type="binding site" evidence="7">
    <location>
        <position position="61"/>
    </location>
    <ligand>
        <name>Zn(2+)</name>
        <dbReference type="ChEBI" id="CHEBI:29105"/>
        <label>1</label>
    </ligand>
</feature>
<evidence type="ECO:0000256" key="1">
    <source>
        <dbReference type="ARBA" id="ARBA00001623"/>
    </source>
</evidence>
<dbReference type="InterPro" id="IPR035680">
    <property type="entry name" value="Clx_II_MBL"/>
</dbReference>
<dbReference type="InterPro" id="IPR050110">
    <property type="entry name" value="Glyoxalase_II_hydrolase"/>
</dbReference>
<feature type="binding site" evidence="7">
    <location>
        <position position="141"/>
    </location>
    <ligand>
        <name>Zn(2+)</name>
        <dbReference type="ChEBI" id="CHEBI:29105"/>
        <label>1</label>
    </ligand>
</feature>
<dbReference type="AlphaFoldDB" id="A0A0A2C3B2"/>
<dbReference type="GO" id="GO:0019243">
    <property type="term" value="P:methylglyoxal catabolic process to D-lactate via S-lactoyl-glutathione"/>
    <property type="evidence" value="ECO:0007669"/>
    <property type="project" value="UniProtKB-UniRule"/>
</dbReference>
<reference evidence="10" key="1">
    <citation type="journal article" date="2014" name="Sci. Data">
        <title>Genomes of diverse isolates of the marine cyanobacterium Prochlorococcus.</title>
        <authorList>
            <person name="Biller S."/>
            <person name="Berube P."/>
            <person name="Thompson J."/>
            <person name="Kelly L."/>
            <person name="Roggensack S."/>
            <person name="Awad L."/>
            <person name="Roache-Johnson K."/>
            <person name="Ding H."/>
            <person name="Giovannoni S.J."/>
            <person name="Moore L.R."/>
            <person name="Chisholm S.W."/>
        </authorList>
    </citation>
    <scope>NUCLEOTIDE SEQUENCE [LARGE SCALE GENOMIC DNA]</scope>
    <source>
        <strain evidence="10">PAC1</strain>
    </source>
</reference>
<organism evidence="9 10">
    <name type="scientific">Prochlorococcus marinus str. PAC1</name>
    <dbReference type="NCBI Taxonomy" id="59924"/>
    <lineage>
        <taxon>Bacteria</taxon>
        <taxon>Bacillati</taxon>
        <taxon>Cyanobacteriota</taxon>
        <taxon>Cyanophyceae</taxon>
        <taxon>Synechococcales</taxon>
        <taxon>Prochlorococcaceae</taxon>
        <taxon>Prochlorococcus</taxon>
    </lineage>
</organism>
<accession>A0A0A2C3B2</accession>
<dbReference type="EMBL" id="JNAX01000015">
    <property type="protein sequence ID" value="KGG19395.1"/>
    <property type="molecule type" value="Genomic_DNA"/>
</dbReference>
<dbReference type="SMART" id="SM00849">
    <property type="entry name" value="Lactamase_B"/>
    <property type="match status" value="1"/>
</dbReference>